<dbReference type="SUPFAM" id="SSF53474">
    <property type="entry name" value="alpha/beta-Hydrolases"/>
    <property type="match status" value="1"/>
</dbReference>
<sequence length="428" mass="45839">MRRRPFLGTDADMMLGPHRQTAWFIHILLATMLALAGCAARPYATLLPVSGTVPGAHIVNMLVATTRQPSPVPGVVFNGERGPGLSVENIIVSIPPDDVRQPGTVIYPKDNPGDPASEFVTLGIKPVPPEGAVAWYRQVAGPKKRVLIFVHGFNSTYEEAVFRFAQISYDTGVNAAPILFTWPSRGSVFDYLYDRESANYSRNSLETILAQVAASPHVEDITLMAHSMGSWLAMEAVRQLSIRQGGLPDKLHNIVLAAPDLDIDVFRQQLDELGPAKDRITIFTSQDDRALLVSRRLAGGVQRLGSVDLTRPQMQAFFARRGVAVVDLSGVQAGDSLNHTKFAESPAVVQAIGQRLIAGNKITDSRLSLAEAIGATAVGTAQGVGSVIGAAAAVPAAVVNRDSRLRLRDQLEDAGRSLTGSLQTATGQ</sequence>
<gene>
    <name evidence="1" type="ORF">OH818_19990</name>
</gene>
<dbReference type="Proteomes" id="UP001164020">
    <property type="component" value="Chromosome"/>
</dbReference>
<keyword evidence="1" id="KW-0378">Hydrolase</keyword>
<dbReference type="PANTHER" id="PTHR36513:SF1">
    <property type="entry name" value="TRANSMEMBRANE PROTEIN"/>
    <property type="match status" value="1"/>
</dbReference>
<dbReference type="Gene3D" id="3.40.50.1820">
    <property type="entry name" value="alpha/beta hydrolase"/>
    <property type="match status" value="1"/>
</dbReference>
<dbReference type="Pfam" id="PF05990">
    <property type="entry name" value="DUF900"/>
    <property type="match status" value="1"/>
</dbReference>
<evidence type="ECO:0000313" key="1">
    <source>
        <dbReference type="EMBL" id="WAP67736.1"/>
    </source>
</evidence>
<evidence type="ECO:0000313" key="2">
    <source>
        <dbReference type="Proteomes" id="UP001164020"/>
    </source>
</evidence>
<dbReference type="GO" id="GO:0016787">
    <property type="term" value="F:hydrolase activity"/>
    <property type="evidence" value="ECO:0007669"/>
    <property type="project" value="UniProtKB-KW"/>
</dbReference>
<dbReference type="PANTHER" id="PTHR36513">
    <property type="entry name" value="ABC TRANSMEMBRANE TYPE-1 DOMAIN-CONTAINING PROTEIN"/>
    <property type="match status" value="1"/>
</dbReference>
<organism evidence="1 2">
    <name type="scientific">Jiella pelagia</name>
    <dbReference type="NCBI Taxonomy" id="2986949"/>
    <lineage>
        <taxon>Bacteria</taxon>
        <taxon>Pseudomonadati</taxon>
        <taxon>Pseudomonadota</taxon>
        <taxon>Alphaproteobacteria</taxon>
        <taxon>Hyphomicrobiales</taxon>
        <taxon>Aurantimonadaceae</taxon>
        <taxon>Jiella</taxon>
    </lineage>
</organism>
<accession>A0ABY7BWA5</accession>
<reference evidence="1" key="1">
    <citation type="submission" date="2022-12" db="EMBL/GenBank/DDBJ databases">
        <title>Jiella pelagia sp. nov., isolated from phosphonate enriched culture of Northwest Pacific surface seawater.</title>
        <authorList>
            <person name="Shin D.Y."/>
            <person name="Hwang C.Y."/>
        </authorList>
    </citation>
    <scope>NUCLEOTIDE SEQUENCE</scope>
    <source>
        <strain evidence="1">HL-NP1</strain>
    </source>
</reference>
<dbReference type="EMBL" id="CP114029">
    <property type="protein sequence ID" value="WAP67736.1"/>
    <property type="molecule type" value="Genomic_DNA"/>
</dbReference>
<protein>
    <submittedName>
        <fullName evidence="1">Alpha/beta hydrolase</fullName>
    </submittedName>
</protein>
<dbReference type="InterPro" id="IPR029058">
    <property type="entry name" value="AB_hydrolase_fold"/>
</dbReference>
<proteinExistence type="predicted"/>
<name>A0ABY7BWA5_9HYPH</name>
<keyword evidence="2" id="KW-1185">Reference proteome</keyword>
<dbReference type="InterPro" id="IPR010297">
    <property type="entry name" value="DUF900_hydrolase"/>
</dbReference>
<dbReference type="PIRSF" id="PIRSF033909">
    <property type="entry name" value="UCP033909"/>
    <property type="match status" value="1"/>
</dbReference>
<dbReference type="InterPro" id="IPR014586">
    <property type="entry name" value="UCP033909"/>
</dbReference>